<dbReference type="OrthoDB" id="2199294at2"/>
<keyword evidence="3" id="KW-0812">Transmembrane</keyword>
<dbReference type="AlphaFoldDB" id="A0A430B741"/>
<accession>A0A430B741</accession>
<keyword evidence="3" id="KW-1133">Transmembrane helix</keyword>
<evidence type="ECO:0000313" key="4">
    <source>
        <dbReference type="EMBL" id="RSU16140.1"/>
    </source>
</evidence>
<proteinExistence type="predicted"/>
<name>A0A430B741_9ENTE</name>
<dbReference type="GO" id="GO:0006260">
    <property type="term" value="P:DNA replication"/>
    <property type="evidence" value="ECO:0007669"/>
    <property type="project" value="UniProtKB-KW"/>
</dbReference>
<evidence type="ECO:0000256" key="2">
    <source>
        <dbReference type="ARBA" id="ARBA00023016"/>
    </source>
</evidence>
<dbReference type="Gene3D" id="1.10.287.110">
    <property type="entry name" value="DnaJ domain"/>
    <property type="match status" value="1"/>
</dbReference>
<dbReference type="InterPro" id="IPR001623">
    <property type="entry name" value="DnaJ_domain"/>
</dbReference>
<organism evidence="4 5">
    <name type="scientific">Vagococcus carniphilus</name>
    <dbReference type="NCBI Taxonomy" id="218144"/>
    <lineage>
        <taxon>Bacteria</taxon>
        <taxon>Bacillati</taxon>
        <taxon>Bacillota</taxon>
        <taxon>Bacilli</taxon>
        <taxon>Lactobacillales</taxon>
        <taxon>Enterococcaceae</taxon>
        <taxon>Vagococcus</taxon>
    </lineage>
</organism>
<evidence type="ECO:0000256" key="1">
    <source>
        <dbReference type="ARBA" id="ARBA00022705"/>
    </source>
</evidence>
<keyword evidence="2" id="KW-0346">Stress response</keyword>
<evidence type="ECO:0000256" key="3">
    <source>
        <dbReference type="SAM" id="Phobius"/>
    </source>
</evidence>
<keyword evidence="3" id="KW-0472">Membrane</keyword>
<gene>
    <name evidence="4" type="ORF">CBF28_04185</name>
</gene>
<keyword evidence="5" id="KW-1185">Reference proteome</keyword>
<dbReference type="RefSeq" id="WP_126792240.1">
    <property type="nucleotide sequence ID" value="NZ_CP060720.1"/>
</dbReference>
<evidence type="ECO:0000313" key="5">
    <source>
        <dbReference type="Proteomes" id="UP000288028"/>
    </source>
</evidence>
<dbReference type="EMBL" id="NGKB01000003">
    <property type="protein sequence ID" value="RSU16140.1"/>
    <property type="molecule type" value="Genomic_DNA"/>
</dbReference>
<sequence length="716" mass="84884">MDHYKILGIDEKATIDEVRAAYAKKLKNIDMSRNLKDYQELRKAYNDILKTINNRETYSFQDSTPKSKVDIQKNETVIESNKPTTIKEEISKNVESTTQIDESKRNEKPTQIEIEPLKNKINQIIEEKKKTEVKKRNAKKDPLPKREAPTSHFIEDMTTYLAQKNFYNDGHGWSNLLSPYLHQSEDIKNHVQTVMKVYLIENYSLLDDKTRQEIIKLCELTERNYDTDQDKTIFKKRVVKENYLNYDIFNHVDKNSRNQYFKLRYKFHDYIQVENSHTSIPVTDLNEVSSMSYLDDDFIYLNSLCLLLEDAEPKTKEIKLLLAKITSDKYHHDVKVLSDYLNFLEGKRNFVITSADIISLSWVSEDTKEKIISQMKIFKTKKIVPEQNQKRNTNRIQGKKQVEKKAKKKFKKIFAIILVVVPIFFVLISSLDEVDSNKNSQQDNDEVSKFQKEKGEKERRNDYIKIRKEEREEREKINYQLFRYLFSSKEQLHEDVYISDEALEKLNTLKKDYENTLDYSTEISRPKPTGSRYLSDDNQLVVYVSFDLLDDFYLKLTVDKQNKIVDIEKIEEDNLTYLENIGTYDSIEYFFKDINRRYDGVEAFKEELNQLYDTYMTESMYNSLENITESDLEYLDTFGYSYPLVIKPENVKTHAVVLANQKGEVLFIEFNEENKINQLYSDYFENVPDNYTKSIEDKSPLGFIKKPWRYDVGSKR</sequence>
<dbReference type="SUPFAM" id="SSF46565">
    <property type="entry name" value="Chaperone J-domain"/>
    <property type="match status" value="1"/>
</dbReference>
<feature type="transmembrane region" description="Helical" evidence="3">
    <location>
        <begin position="413"/>
        <end position="431"/>
    </location>
</feature>
<dbReference type="GeneID" id="95581360"/>
<dbReference type="Proteomes" id="UP000288028">
    <property type="component" value="Unassembled WGS sequence"/>
</dbReference>
<dbReference type="InterPro" id="IPR036869">
    <property type="entry name" value="J_dom_sf"/>
</dbReference>
<protein>
    <recommendedName>
        <fullName evidence="6">J domain-containing protein</fullName>
    </recommendedName>
</protein>
<dbReference type="CDD" id="cd06257">
    <property type="entry name" value="DnaJ"/>
    <property type="match status" value="1"/>
</dbReference>
<reference evidence="4 5" key="1">
    <citation type="submission" date="2017-05" db="EMBL/GenBank/DDBJ databases">
        <title>Vagococcus spp. assemblies.</title>
        <authorList>
            <person name="Gulvik C.A."/>
        </authorList>
    </citation>
    <scope>NUCLEOTIDE SEQUENCE [LARGE SCALE GENOMIC DNA]</scope>
    <source>
        <strain evidence="4 5">SS1714</strain>
    </source>
</reference>
<evidence type="ECO:0008006" key="6">
    <source>
        <dbReference type="Google" id="ProtNLM"/>
    </source>
</evidence>
<keyword evidence="1" id="KW-0235">DNA replication</keyword>
<comment type="caution">
    <text evidence="4">The sequence shown here is derived from an EMBL/GenBank/DDBJ whole genome shotgun (WGS) entry which is preliminary data.</text>
</comment>